<dbReference type="GO" id="GO:1902201">
    <property type="term" value="P:negative regulation of bacterial-type flagellum-dependent cell motility"/>
    <property type="evidence" value="ECO:0007669"/>
    <property type="project" value="TreeGrafter"/>
</dbReference>
<dbReference type="EMBL" id="JADEYC010000021">
    <property type="protein sequence ID" value="MBE9375579.1"/>
    <property type="molecule type" value="Genomic_DNA"/>
</dbReference>
<proteinExistence type="predicted"/>
<sequence>MFADIALAVTSCGTAAATLYAHHLHRRLHTDPLTGLPNRTALYRALHRAQRRPGPARQVGLLLADVDRFKLINDTHGHRTGDAVLTSIAAVLASECRHEEIPIRLHGDEFAVLLTSVRGPAEVEQRASELRTQLAATHRIHGLPLAVTVSLGGTAAPARGATPSSLLARADEQMYGDKNARPVTTLPTAAPVARRRDLPREAA</sequence>
<name>A0A929G0Q7_9PSEU</name>
<gene>
    <name evidence="3" type="ORF">IQ251_14090</name>
</gene>
<dbReference type="SUPFAM" id="SSF55073">
    <property type="entry name" value="Nucleotide cyclase"/>
    <property type="match status" value="1"/>
</dbReference>
<feature type="region of interest" description="Disordered" evidence="1">
    <location>
        <begin position="176"/>
        <end position="203"/>
    </location>
</feature>
<feature type="compositionally biased region" description="Basic and acidic residues" evidence="1">
    <location>
        <begin position="194"/>
        <end position="203"/>
    </location>
</feature>
<dbReference type="Gene3D" id="3.30.70.270">
    <property type="match status" value="1"/>
</dbReference>
<dbReference type="InterPro" id="IPR043128">
    <property type="entry name" value="Rev_trsase/Diguanyl_cyclase"/>
</dbReference>
<comment type="caution">
    <text evidence="3">The sequence shown here is derived from an EMBL/GenBank/DDBJ whole genome shotgun (WGS) entry which is preliminary data.</text>
</comment>
<dbReference type="PANTHER" id="PTHR45138">
    <property type="entry name" value="REGULATORY COMPONENTS OF SENSORY TRANSDUCTION SYSTEM"/>
    <property type="match status" value="1"/>
</dbReference>
<dbReference type="GO" id="GO:0005886">
    <property type="term" value="C:plasma membrane"/>
    <property type="evidence" value="ECO:0007669"/>
    <property type="project" value="TreeGrafter"/>
</dbReference>
<keyword evidence="4" id="KW-1185">Reference proteome</keyword>
<dbReference type="CDD" id="cd01949">
    <property type="entry name" value="GGDEF"/>
    <property type="match status" value="1"/>
</dbReference>
<dbReference type="InterPro" id="IPR000160">
    <property type="entry name" value="GGDEF_dom"/>
</dbReference>
<accession>A0A929G0Q7</accession>
<protein>
    <submittedName>
        <fullName evidence="3">GGDEF domain-containing protein</fullName>
    </submittedName>
</protein>
<dbReference type="NCBIfam" id="TIGR00254">
    <property type="entry name" value="GGDEF"/>
    <property type="match status" value="1"/>
</dbReference>
<dbReference type="Proteomes" id="UP000598360">
    <property type="component" value="Unassembled WGS sequence"/>
</dbReference>
<feature type="domain" description="GGDEF" evidence="2">
    <location>
        <begin position="57"/>
        <end position="186"/>
    </location>
</feature>
<evidence type="ECO:0000259" key="2">
    <source>
        <dbReference type="PROSITE" id="PS50887"/>
    </source>
</evidence>
<dbReference type="GO" id="GO:0052621">
    <property type="term" value="F:diguanylate cyclase activity"/>
    <property type="evidence" value="ECO:0007669"/>
    <property type="project" value="TreeGrafter"/>
</dbReference>
<dbReference type="Pfam" id="PF00990">
    <property type="entry name" value="GGDEF"/>
    <property type="match status" value="1"/>
</dbReference>
<dbReference type="RefSeq" id="WP_193929012.1">
    <property type="nucleotide sequence ID" value="NZ_JADEYC010000021.1"/>
</dbReference>
<dbReference type="InterPro" id="IPR029787">
    <property type="entry name" value="Nucleotide_cyclase"/>
</dbReference>
<dbReference type="SMART" id="SM00267">
    <property type="entry name" value="GGDEF"/>
    <property type="match status" value="1"/>
</dbReference>
<evidence type="ECO:0000256" key="1">
    <source>
        <dbReference type="SAM" id="MobiDB-lite"/>
    </source>
</evidence>
<reference evidence="3" key="1">
    <citation type="submission" date="2020-10" db="EMBL/GenBank/DDBJ databases">
        <title>Diversity and distribution of actinomycetes associated with coral in the coast of Hainan.</title>
        <authorList>
            <person name="Li F."/>
        </authorList>
    </citation>
    <scope>NUCLEOTIDE SEQUENCE</scope>
    <source>
        <strain evidence="3">HNM0983</strain>
    </source>
</reference>
<dbReference type="AlphaFoldDB" id="A0A929G0Q7"/>
<organism evidence="3 4">
    <name type="scientific">Saccharopolyspora montiporae</name>
    <dbReference type="NCBI Taxonomy" id="2781240"/>
    <lineage>
        <taxon>Bacteria</taxon>
        <taxon>Bacillati</taxon>
        <taxon>Actinomycetota</taxon>
        <taxon>Actinomycetes</taxon>
        <taxon>Pseudonocardiales</taxon>
        <taxon>Pseudonocardiaceae</taxon>
        <taxon>Saccharopolyspora</taxon>
    </lineage>
</organism>
<dbReference type="GO" id="GO:0043709">
    <property type="term" value="P:cell adhesion involved in single-species biofilm formation"/>
    <property type="evidence" value="ECO:0007669"/>
    <property type="project" value="TreeGrafter"/>
</dbReference>
<evidence type="ECO:0000313" key="3">
    <source>
        <dbReference type="EMBL" id="MBE9375579.1"/>
    </source>
</evidence>
<dbReference type="InterPro" id="IPR050469">
    <property type="entry name" value="Diguanylate_Cyclase"/>
</dbReference>
<dbReference type="PANTHER" id="PTHR45138:SF9">
    <property type="entry name" value="DIGUANYLATE CYCLASE DGCM-RELATED"/>
    <property type="match status" value="1"/>
</dbReference>
<evidence type="ECO:0000313" key="4">
    <source>
        <dbReference type="Proteomes" id="UP000598360"/>
    </source>
</evidence>
<dbReference type="PROSITE" id="PS50887">
    <property type="entry name" value="GGDEF"/>
    <property type="match status" value="1"/>
</dbReference>